<dbReference type="GO" id="GO:0046872">
    <property type="term" value="F:metal ion binding"/>
    <property type="evidence" value="ECO:0007669"/>
    <property type="project" value="UniProtKB-KW"/>
</dbReference>
<dbReference type="GO" id="GO:0005525">
    <property type="term" value="F:GTP binding"/>
    <property type="evidence" value="ECO:0007669"/>
    <property type="project" value="UniProtKB-KW"/>
</dbReference>
<sequence length="200" mass="23568">MFLNYEIKQHCDAVILAAGQGSRMQGFNKLLQRFDGQQRQLEKLILALRPEVQKLWINSHRDHDVYQVFDPNIAIFTDIQAGFLGPMMGMYSAWQYSRQDWILFVPCDLYQVPTKLLDTMIEAVQQQQSPLCYAVFNQQALYPLCLMHRSVRPILAQQIEMQQYSLYRCFKKLNYTIAEFELDHQQLHSINAWSELNNND</sequence>
<dbReference type="OrthoDB" id="9788394at2"/>
<protein>
    <submittedName>
        <fullName evidence="9">Molybdenum cofactor guanylyltransferase</fullName>
    </submittedName>
</protein>
<dbReference type="AlphaFoldDB" id="A0A240E640"/>
<evidence type="ECO:0000256" key="2">
    <source>
        <dbReference type="ARBA" id="ARBA00022679"/>
    </source>
</evidence>
<dbReference type="InterPro" id="IPR029044">
    <property type="entry name" value="Nucleotide-diphossugar_trans"/>
</dbReference>
<proteinExistence type="predicted"/>
<keyword evidence="2 9" id="KW-0808">Transferase</keyword>
<dbReference type="InterPro" id="IPR025877">
    <property type="entry name" value="MobA-like_NTP_Trfase"/>
</dbReference>
<keyword evidence="5" id="KW-0460">Magnesium</keyword>
<dbReference type="PANTHER" id="PTHR19136:SF81">
    <property type="entry name" value="MOLYBDENUM COFACTOR GUANYLYLTRANSFERASE"/>
    <property type="match status" value="1"/>
</dbReference>
<keyword evidence="4" id="KW-0547">Nucleotide-binding</keyword>
<dbReference type="GO" id="GO:0006777">
    <property type="term" value="P:Mo-molybdopterin cofactor biosynthetic process"/>
    <property type="evidence" value="ECO:0007669"/>
    <property type="project" value="UniProtKB-KW"/>
</dbReference>
<dbReference type="RefSeq" id="WP_097078305.1">
    <property type="nucleotide sequence ID" value="NZ_BAABHT010000010.1"/>
</dbReference>
<accession>A0A240E640</accession>
<evidence type="ECO:0000313" key="10">
    <source>
        <dbReference type="Proteomes" id="UP000219042"/>
    </source>
</evidence>
<organism evidence="9 10">
    <name type="scientific">Acinetobacter puyangensis</name>
    <dbReference type="NCBI Taxonomy" id="1096779"/>
    <lineage>
        <taxon>Bacteria</taxon>
        <taxon>Pseudomonadati</taxon>
        <taxon>Pseudomonadota</taxon>
        <taxon>Gammaproteobacteria</taxon>
        <taxon>Moraxellales</taxon>
        <taxon>Moraxellaceae</taxon>
        <taxon>Acinetobacter</taxon>
    </lineage>
</organism>
<gene>
    <name evidence="9" type="ORF">SAMN05421731_102194</name>
</gene>
<evidence type="ECO:0000313" key="9">
    <source>
        <dbReference type="EMBL" id="SNX44036.1"/>
    </source>
</evidence>
<evidence type="ECO:0000256" key="5">
    <source>
        <dbReference type="ARBA" id="ARBA00022842"/>
    </source>
</evidence>
<evidence type="ECO:0000256" key="3">
    <source>
        <dbReference type="ARBA" id="ARBA00022723"/>
    </source>
</evidence>
<dbReference type="Pfam" id="PF12804">
    <property type="entry name" value="NTP_transf_3"/>
    <property type="match status" value="1"/>
</dbReference>
<feature type="domain" description="MobA-like NTP transferase" evidence="8">
    <location>
        <begin position="13"/>
        <end position="160"/>
    </location>
</feature>
<dbReference type="PANTHER" id="PTHR19136">
    <property type="entry name" value="MOLYBDENUM COFACTOR GUANYLYLTRANSFERASE"/>
    <property type="match status" value="1"/>
</dbReference>
<dbReference type="GO" id="GO:0016779">
    <property type="term" value="F:nucleotidyltransferase activity"/>
    <property type="evidence" value="ECO:0007669"/>
    <property type="project" value="UniProtKB-KW"/>
</dbReference>
<keyword evidence="3" id="KW-0479">Metal-binding</keyword>
<reference evidence="10" key="1">
    <citation type="submission" date="2016-09" db="EMBL/GenBank/DDBJ databases">
        <authorList>
            <person name="Varghese N."/>
            <person name="Submissions S."/>
        </authorList>
    </citation>
    <scope>NUCLEOTIDE SEQUENCE [LARGE SCALE GENOMIC DNA]</scope>
    <source>
        <strain evidence="10">ANC 4466</strain>
    </source>
</reference>
<keyword evidence="7" id="KW-0501">Molybdenum cofactor biosynthesis</keyword>
<name>A0A240E640_9GAMM</name>
<keyword evidence="9" id="KW-0548">Nucleotidyltransferase</keyword>
<dbReference type="Gene3D" id="3.90.550.10">
    <property type="entry name" value="Spore Coat Polysaccharide Biosynthesis Protein SpsA, Chain A"/>
    <property type="match status" value="1"/>
</dbReference>
<evidence type="ECO:0000256" key="1">
    <source>
        <dbReference type="ARBA" id="ARBA00022490"/>
    </source>
</evidence>
<keyword evidence="6" id="KW-0342">GTP-binding</keyword>
<evidence type="ECO:0000256" key="6">
    <source>
        <dbReference type="ARBA" id="ARBA00023134"/>
    </source>
</evidence>
<dbReference type="SUPFAM" id="SSF53448">
    <property type="entry name" value="Nucleotide-diphospho-sugar transferases"/>
    <property type="match status" value="1"/>
</dbReference>
<keyword evidence="1" id="KW-0963">Cytoplasm</keyword>
<keyword evidence="10" id="KW-1185">Reference proteome</keyword>
<evidence type="ECO:0000256" key="7">
    <source>
        <dbReference type="ARBA" id="ARBA00023150"/>
    </source>
</evidence>
<dbReference type="EMBL" id="OANT01000002">
    <property type="protein sequence ID" value="SNX44036.1"/>
    <property type="molecule type" value="Genomic_DNA"/>
</dbReference>
<evidence type="ECO:0000256" key="4">
    <source>
        <dbReference type="ARBA" id="ARBA00022741"/>
    </source>
</evidence>
<evidence type="ECO:0000259" key="8">
    <source>
        <dbReference type="Pfam" id="PF12804"/>
    </source>
</evidence>
<dbReference type="InterPro" id="IPR013482">
    <property type="entry name" value="Molybde_CF_guanTrfase"/>
</dbReference>
<dbReference type="CDD" id="cd02503">
    <property type="entry name" value="MobA"/>
    <property type="match status" value="1"/>
</dbReference>
<dbReference type="Proteomes" id="UP000219042">
    <property type="component" value="Unassembled WGS sequence"/>
</dbReference>